<dbReference type="GO" id="GO:0005886">
    <property type="term" value="C:plasma membrane"/>
    <property type="evidence" value="ECO:0007669"/>
    <property type="project" value="UniProtKB-SubCell"/>
</dbReference>
<dbReference type="InterPro" id="IPR024919">
    <property type="entry name" value="EcfT"/>
</dbReference>
<evidence type="ECO:0000256" key="9">
    <source>
        <dbReference type="HAMAP-Rule" id="MF_01461"/>
    </source>
</evidence>
<evidence type="ECO:0000313" key="13">
    <source>
        <dbReference type="Proteomes" id="UP000297014"/>
    </source>
</evidence>
<dbReference type="CDD" id="cd16914">
    <property type="entry name" value="EcfT"/>
    <property type="match status" value="1"/>
</dbReference>
<dbReference type="OrthoDB" id="8075495at2"/>
<evidence type="ECO:0000256" key="3">
    <source>
        <dbReference type="ARBA" id="ARBA00014042"/>
    </source>
</evidence>
<dbReference type="AlphaFoldDB" id="A0A094XHP8"/>
<reference evidence="10 12" key="1">
    <citation type="journal article" date="2014" name="Genome Announc.">
        <title>Draft Genome Sequence of Bacillus alcalophilus AV1934, a Classic Alkaliphile Isolated from Human Feces in 1934.</title>
        <authorList>
            <person name="Attie O."/>
            <person name="Jayaprakash A."/>
            <person name="Shah H."/>
            <person name="Paulsen I.T."/>
            <person name="Morino M."/>
            <person name="Takahashi Y."/>
            <person name="Narumi I."/>
            <person name="Sachidanandam R."/>
            <person name="Satoh K."/>
            <person name="Ito M."/>
            <person name="Krulwich T.A."/>
        </authorList>
    </citation>
    <scope>NUCLEOTIDE SEQUENCE [LARGE SCALE GENOMIC DNA]</scope>
    <source>
        <strain evidence="10 12">AV1934</strain>
    </source>
</reference>
<comment type="similarity">
    <text evidence="2 9">Belongs to the energy-coupling factor EcfT family.</text>
</comment>
<feature type="transmembrane region" description="Helical" evidence="9">
    <location>
        <begin position="247"/>
        <end position="265"/>
    </location>
</feature>
<keyword evidence="6 9" id="KW-0812">Transmembrane</keyword>
<dbReference type="InterPro" id="IPR003339">
    <property type="entry name" value="ABC/ECF_trnsptr_transmembrane"/>
</dbReference>
<dbReference type="EMBL" id="ALPT02000012">
    <property type="protein sequence ID" value="KGA98285.1"/>
    <property type="molecule type" value="Genomic_DNA"/>
</dbReference>
<dbReference type="Proteomes" id="UP000297014">
    <property type="component" value="Unassembled WGS sequence"/>
</dbReference>
<comment type="subcellular location">
    <subcellularLocation>
        <location evidence="1 9">Cell membrane</location>
        <topology evidence="1 9">Multi-pass membrane protein</topology>
    </subcellularLocation>
</comment>
<dbReference type="HAMAP" id="MF_01461">
    <property type="entry name" value="EcfT"/>
    <property type="match status" value="1"/>
</dbReference>
<keyword evidence="5 9" id="KW-1003">Cell membrane</keyword>
<feature type="transmembrane region" description="Helical" evidence="9">
    <location>
        <begin position="74"/>
        <end position="95"/>
    </location>
</feature>
<dbReference type="Pfam" id="PF02361">
    <property type="entry name" value="CbiQ"/>
    <property type="match status" value="1"/>
</dbReference>
<sequence length="266" mass="30266">MFSHVIIGQFVPVESFLHRLDPRTKIIAAFLLMLLVFLTSNWYGMLLFVGFALFLMWLSHIPFYFLYRGLKPIFILVAFTFLLHLFMTKGGSVWLELGALSVHENGFYQGTFIAVRLISIVAITSLVTLTTSPMQLTDGLEQLLTPLKKVRLPAHEFALMISIALRFIPTFLQEAEKILKAQMARGVDLTSGPWKERIKALIPLLVPLFMSAFKRAEELALAMEARGYQGGEGRTKLRELVWSWRDTISLLSCIALGIVIIWLRMM</sequence>
<keyword evidence="7 9" id="KW-1133">Transmembrane helix</keyword>
<evidence type="ECO:0000256" key="6">
    <source>
        <dbReference type="ARBA" id="ARBA00022692"/>
    </source>
</evidence>
<organism evidence="10 12">
    <name type="scientific">Alkalihalobacillus alcalophilus ATCC 27647 = CGMCC 1.3604</name>
    <dbReference type="NCBI Taxonomy" id="1218173"/>
    <lineage>
        <taxon>Bacteria</taxon>
        <taxon>Bacillati</taxon>
        <taxon>Bacillota</taxon>
        <taxon>Bacilli</taxon>
        <taxon>Bacillales</taxon>
        <taxon>Bacillaceae</taxon>
        <taxon>Alkalihalobacillus</taxon>
    </lineage>
</organism>
<dbReference type="PANTHER" id="PTHR33514:SF13">
    <property type="entry name" value="PROTEIN ABCI12, CHLOROPLASTIC"/>
    <property type="match status" value="1"/>
</dbReference>
<dbReference type="GO" id="GO:0022857">
    <property type="term" value="F:transmembrane transporter activity"/>
    <property type="evidence" value="ECO:0007669"/>
    <property type="project" value="UniProtKB-UniRule"/>
</dbReference>
<accession>A0A094XHP8</accession>
<evidence type="ECO:0000256" key="2">
    <source>
        <dbReference type="ARBA" id="ARBA00005660"/>
    </source>
</evidence>
<evidence type="ECO:0000256" key="4">
    <source>
        <dbReference type="ARBA" id="ARBA00022448"/>
    </source>
</evidence>
<evidence type="ECO:0000256" key="7">
    <source>
        <dbReference type="ARBA" id="ARBA00022989"/>
    </source>
</evidence>
<evidence type="ECO:0000256" key="5">
    <source>
        <dbReference type="ARBA" id="ARBA00022475"/>
    </source>
</evidence>
<proteinExistence type="inferred from homology"/>
<reference evidence="11 13" key="2">
    <citation type="submission" date="2014-01" db="EMBL/GenBank/DDBJ databases">
        <title>Draft genome sequencing of Bacillus alcalophilus CGMCC 1.3604.</title>
        <authorList>
            <person name="Yang J."/>
            <person name="Diao L."/>
            <person name="Yang S."/>
        </authorList>
    </citation>
    <scope>NUCLEOTIDE SEQUENCE [LARGE SCALE GENOMIC DNA]</scope>
    <source>
        <strain evidence="11 13">CGMCC 1.3604</strain>
    </source>
</reference>
<dbReference type="eggNOG" id="COG0619">
    <property type="taxonomic scope" value="Bacteria"/>
</dbReference>
<dbReference type="EMBL" id="JALP01000191">
    <property type="protein sequence ID" value="THG89881.1"/>
    <property type="molecule type" value="Genomic_DNA"/>
</dbReference>
<dbReference type="PANTHER" id="PTHR33514">
    <property type="entry name" value="PROTEIN ABCI12, CHLOROPLASTIC"/>
    <property type="match status" value="1"/>
</dbReference>
<keyword evidence="8 9" id="KW-0472">Membrane</keyword>
<dbReference type="RefSeq" id="WP_003322645.1">
    <property type="nucleotide sequence ID" value="NZ_ALPT02000012.1"/>
</dbReference>
<feature type="transmembrane region" description="Helical" evidence="9">
    <location>
        <begin position="26"/>
        <end position="43"/>
    </location>
</feature>
<evidence type="ECO:0000313" key="10">
    <source>
        <dbReference type="EMBL" id="KGA98285.1"/>
    </source>
</evidence>
<dbReference type="Proteomes" id="UP000002754">
    <property type="component" value="Unassembled WGS sequence"/>
</dbReference>
<keyword evidence="12" id="KW-1185">Reference proteome</keyword>
<protein>
    <recommendedName>
        <fullName evidence="3 9">Energy-coupling factor transporter transmembrane protein EcfT</fullName>
        <shortName evidence="9">ECF transporter T component EcfT</shortName>
    </recommendedName>
</protein>
<evidence type="ECO:0000256" key="1">
    <source>
        <dbReference type="ARBA" id="ARBA00004651"/>
    </source>
</evidence>
<evidence type="ECO:0000313" key="12">
    <source>
        <dbReference type="Proteomes" id="UP000002754"/>
    </source>
</evidence>
<evidence type="ECO:0000256" key="8">
    <source>
        <dbReference type="ARBA" id="ARBA00023136"/>
    </source>
</evidence>
<feature type="transmembrane region" description="Helical" evidence="9">
    <location>
        <begin position="107"/>
        <end position="129"/>
    </location>
</feature>
<comment type="function">
    <text evidence="9">Transmembrane (T) component of an energy-coupling factor (ECF) ABC-transporter complex. Unlike classic ABC transporters this ECF transporter provides the energy necessary to transport a number of different substrates.</text>
</comment>
<keyword evidence="4 9" id="KW-0813">Transport</keyword>
<gene>
    <name evidence="9" type="primary">ecfT</name>
    <name evidence="11" type="ORF">AJ85_14415</name>
    <name evidence="10" type="ORF">BALCAV_0205070</name>
</gene>
<comment type="caution">
    <text evidence="10">The sequence shown here is derived from an EMBL/GenBank/DDBJ whole genome shotgun (WGS) entry which is preliminary data.</text>
</comment>
<name>A0A094XHP8_ALKAL</name>
<evidence type="ECO:0000313" key="11">
    <source>
        <dbReference type="EMBL" id="THG89881.1"/>
    </source>
</evidence>
<dbReference type="STRING" id="1218173.BALCAV_0205070"/>
<comment type="subunit">
    <text evidence="9">Forms a stable energy-coupling factor (ECF) transporter complex composed of 2 membrane-embedded substrate-binding proteins (S component), 2 ATP-binding proteins (A component) and 2 transmembrane proteins (T component).</text>
</comment>